<feature type="repeat" description="TPR" evidence="3">
    <location>
        <begin position="590"/>
        <end position="623"/>
    </location>
</feature>
<dbReference type="SUPFAM" id="SSF48452">
    <property type="entry name" value="TPR-like"/>
    <property type="match status" value="1"/>
</dbReference>
<protein>
    <submittedName>
        <fullName evidence="5">Uncharacterized protein</fullName>
    </submittedName>
</protein>
<dbReference type="PANTHER" id="PTHR16193:SF0">
    <property type="entry name" value="TETRATRICOPEPTIDE REPEAT PROTEIN 27"/>
    <property type="match status" value="1"/>
</dbReference>
<evidence type="ECO:0000256" key="1">
    <source>
        <dbReference type="ARBA" id="ARBA00022737"/>
    </source>
</evidence>
<keyword evidence="2 3" id="KW-0802">TPR repeat</keyword>
<dbReference type="Proteomes" id="UP000663826">
    <property type="component" value="Unassembled WGS sequence"/>
</dbReference>
<proteinExistence type="predicted"/>
<name>A0A8H2XTD0_9AGAM</name>
<feature type="repeat" description="TPR" evidence="3">
    <location>
        <begin position="556"/>
        <end position="589"/>
    </location>
</feature>
<gene>
    <name evidence="5" type="ORF">RDB_LOCUS63610</name>
</gene>
<dbReference type="InterPro" id="IPR044244">
    <property type="entry name" value="TTC27/Emw1"/>
</dbReference>
<dbReference type="PROSITE" id="PS50005">
    <property type="entry name" value="TPR"/>
    <property type="match status" value="2"/>
</dbReference>
<accession>A0A8H2XTD0</accession>
<dbReference type="PANTHER" id="PTHR16193">
    <property type="entry name" value="TETRATRICOPEPTIDE REPEAT PROTEIN 27"/>
    <property type="match status" value="1"/>
</dbReference>
<evidence type="ECO:0000256" key="3">
    <source>
        <dbReference type="PROSITE-ProRule" id="PRU00339"/>
    </source>
</evidence>
<dbReference type="Gene3D" id="1.25.40.10">
    <property type="entry name" value="Tetratricopeptide repeat domain"/>
    <property type="match status" value="1"/>
</dbReference>
<reference evidence="5" key="1">
    <citation type="submission" date="2021-01" db="EMBL/GenBank/DDBJ databases">
        <authorList>
            <person name="Kaushik A."/>
        </authorList>
    </citation>
    <scope>NUCLEOTIDE SEQUENCE</scope>
    <source>
        <strain evidence="5">AG1-1B</strain>
    </source>
</reference>
<evidence type="ECO:0000313" key="6">
    <source>
        <dbReference type="Proteomes" id="UP000663826"/>
    </source>
</evidence>
<keyword evidence="1" id="KW-0677">Repeat</keyword>
<sequence length="910" mass="102037">MSNEWISHLPDLEWSLIEGKWRSSLDSVDHGSVPVLNLVRNVIDGNIKTALESDLARQLLTLNHTSSLFTPDGTFNGRLDSYFPLKLDVHGDTTAELVRLAVAVACLHAFLQVNWTGPDLDITTVDILTLPSPPLAPLTNEILSAQAIVELATGGEPAYHLAKLPELVRIAQIILSRGFDTLQTGPWWNLRTHLIHQQLLDDPVPIPEHFWLSLAPLEKLEDRNLVGRLKLEQGLLRHLFSQDRQAADLFVEAAQATGLQYQLTGALGKRTKFQTKDLTQLVLLAKSRDDGSETNNSVDVNVPDTMQLNDDTLLEQTEYTSSSAGTNAFAGIDPSNQPALSPLDQCIFLGMCLNVRNTSPSHGLTAEQMMPYISRVISHPRNWSIHTMALLLRARLESTRTRTVERSTLQLQALVDQMPTADSTLSERLLYVHSIPLPSKWAMEKELAERFLSIGVVKSALEIFERLEMWEEVVKCYQSIEKREQALEIVRDLLEGRKAEADVILARGKTNEASAGRIRIDVAREAKLWCLLGDLDSPSSLEHYKRAWQVSNSTSARAARALGGYYFARGEYREAIPHLKSATALQPLLSRPWFLLGCAYVREEAWTEARDTFARCVGIDQEDGESWNNIASVYLRMDEKGIPGGADLTTLEDDPLHNSTTNDKFANKILAFRALKQGLRYSYENWRMWQNYIIVSVDVGELSEACRALGRLVELRAEKDGVASVDLEVLERLVDAVTRAPPDEEPTDAQSEHVRNPDEGHGLFPRVHDLFTRVILPRISNSARIYRAWARLLVWRARSRNAVHLKATWSDALTAHMDAYRAGVGSDSKVETDIEKFKEAAAEVAELVDVIRNLGPRAQEEGTGEGSNKGSWKFQTRSIVRTFMGRTKSSFEEEPEWVGLKELLDELKND</sequence>
<dbReference type="EMBL" id="CAJMWQ010001097">
    <property type="protein sequence ID" value="CAE6434766.1"/>
    <property type="molecule type" value="Genomic_DNA"/>
</dbReference>
<dbReference type="InterPro" id="IPR011990">
    <property type="entry name" value="TPR-like_helical_dom_sf"/>
</dbReference>
<dbReference type="SMART" id="SM00028">
    <property type="entry name" value="TPR"/>
    <property type="match status" value="2"/>
</dbReference>
<evidence type="ECO:0000256" key="2">
    <source>
        <dbReference type="ARBA" id="ARBA00022803"/>
    </source>
</evidence>
<dbReference type="InterPro" id="IPR019734">
    <property type="entry name" value="TPR_rpt"/>
</dbReference>
<comment type="caution">
    <text evidence="5">The sequence shown here is derived from an EMBL/GenBank/DDBJ whole genome shotgun (WGS) entry which is preliminary data.</text>
</comment>
<dbReference type="AlphaFoldDB" id="A0A8H2XTD0"/>
<evidence type="ECO:0000313" key="5">
    <source>
        <dbReference type="EMBL" id="CAE6434766.1"/>
    </source>
</evidence>
<organism evidence="5 6">
    <name type="scientific">Rhizoctonia solani</name>
    <dbReference type="NCBI Taxonomy" id="456999"/>
    <lineage>
        <taxon>Eukaryota</taxon>
        <taxon>Fungi</taxon>
        <taxon>Dikarya</taxon>
        <taxon>Basidiomycota</taxon>
        <taxon>Agaricomycotina</taxon>
        <taxon>Agaricomycetes</taxon>
        <taxon>Cantharellales</taxon>
        <taxon>Ceratobasidiaceae</taxon>
        <taxon>Rhizoctonia</taxon>
    </lineage>
</organism>
<feature type="region of interest" description="Disordered" evidence="4">
    <location>
        <begin position="739"/>
        <end position="759"/>
    </location>
</feature>
<feature type="compositionally biased region" description="Basic and acidic residues" evidence="4">
    <location>
        <begin position="750"/>
        <end position="759"/>
    </location>
</feature>
<evidence type="ECO:0000256" key="4">
    <source>
        <dbReference type="SAM" id="MobiDB-lite"/>
    </source>
</evidence>